<dbReference type="SUPFAM" id="SSF50998">
    <property type="entry name" value="Quinoprotein alcohol dehydrogenase-like"/>
    <property type="match status" value="1"/>
</dbReference>
<dbReference type="SMART" id="SM00564">
    <property type="entry name" value="PQQ"/>
    <property type="match status" value="6"/>
</dbReference>
<dbReference type="InterPro" id="IPR011047">
    <property type="entry name" value="Quinoprotein_ADH-like_sf"/>
</dbReference>
<name>A0A511RJT6_9DEIN</name>
<evidence type="ECO:0000256" key="2">
    <source>
        <dbReference type="ARBA" id="ARBA00022527"/>
    </source>
</evidence>
<reference evidence="9 10" key="1">
    <citation type="submission" date="2019-07" db="EMBL/GenBank/DDBJ databases">
        <title>Whole genome shotgun sequence of Oceanithermus desulfurans NBRC 100063.</title>
        <authorList>
            <person name="Hosoyama A."/>
            <person name="Uohara A."/>
            <person name="Ohji S."/>
            <person name="Ichikawa N."/>
        </authorList>
    </citation>
    <scope>NUCLEOTIDE SEQUENCE [LARGE SCALE GENOMIC DNA]</scope>
    <source>
        <strain evidence="9 10">NBRC 100063</strain>
    </source>
</reference>
<evidence type="ECO:0000256" key="3">
    <source>
        <dbReference type="ARBA" id="ARBA00022679"/>
    </source>
</evidence>
<dbReference type="GO" id="GO:0005524">
    <property type="term" value="F:ATP binding"/>
    <property type="evidence" value="ECO:0007669"/>
    <property type="project" value="UniProtKB-UniRule"/>
</dbReference>
<keyword evidence="4 7" id="KW-0547">Nucleotide-binding</keyword>
<dbReference type="PROSITE" id="PS50011">
    <property type="entry name" value="PROTEIN_KINASE_DOM"/>
    <property type="match status" value="1"/>
</dbReference>
<dbReference type="Pfam" id="PF00069">
    <property type="entry name" value="Pkinase"/>
    <property type="match status" value="1"/>
</dbReference>
<organism evidence="9 10">
    <name type="scientific">Oceanithermus desulfurans NBRC 100063</name>
    <dbReference type="NCBI Taxonomy" id="1227550"/>
    <lineage>
        <taxon>Bacteria</taxon>
        <taxon>Thermotogati</taxon>
        <taxon>Deinococcota</taxon>
        <taxon>Deinococci</taxon>
        <taxon>Thermales</taxon>
        <taxon>Thermaceae</taxon>
        <taxon>Oceanithermus</taxon>
    </lineage>
</organism>
<dbReference type="Gene3D" id="1.10.510.10">
    <property type="entry name" value="Transferase(Phosphotransferase) domain 1"/>
    <property type="match status" value="1"/>
</dbReference>
<dbReference type="PROSITE" id="PS00107">
    <property type="entry name" value="PROTEIN_KINASE_ATP"/>
    <property type="match status" value="1"/>
</dbReference>
<dbReference type="InterPro" id="IPR018391">
    <property type="entry name" value="PQQ_b-propeller_rpt"/>
</dbReference>
<evidence type="ECO:0000256" key="4">
    <source>
        <dbReference type="ARBA" id="ARBA00022741"/>
    </source>
</evidence>
<dbReference type="PANTHER" id="PTHR43289">
    <property type="entry name" value="MITOGEN-ACTIVATED PROTEIN KINASE KINASE KINASE 20-RELATED"/>
    <property type="match status" value="1"/>
</dbReference>
<dbReference type="InterPro" id="IPR000719">
    <property type="entry name" value="Prot_kinase_dom"/>
</dbReference>
<evidence type="ECO:0000256" key="1">
    <source>
        <dbReference type="ARBA" id="ARBA00012513"/>
    </source>
</evidence>
<proteinExistence type="predicted"/>
<evidence type="ECO:0000256" key="7">
    <source>
        <dbReference type="PROSITE-ProRule" id="PRU10141"/>
    </source>
</evidence>
<gene>
    <name evidence="9" type="ORF">ODE01S_13430</name>
</gene>
<evidence type="ECO:0000256" key="5">
    <source>
        <dbReference type="ARBA" id="ARBA00022777"/>
    </source>
</evidence>
<keyword evidence="2 9" id="KW-0723">Serine/threonine-protein kinase</keyword>
<sequence length="613" mass="65965">MDVLAGRYRLIEPIGSGGMAEVWRARDERVGREVAVKLLHAHVHPLERERFAQEVRALAALSHPGVVAIYDLGEEEGRTYFVMELVRGGTFDRLGPFESGVEGLAILEAALEVLAALSHLHARGILHRDLTPKNILLTEEGRPKLMDFGLAYLAEATRHFTRTGYTLGTPQYMAPEQAKGVALTPAADLYAFGAVLYRTLTGRPPFEGEHDQAVLYQHVYEPPRDPIELNPALPQALAAWLLRMLEKEPAARPQSAAQARRELAAVLEAVRAELTGSARAGLARSGHYPSGPVRPERLELAARAAFEGEAVWPMEPVARAGRLAVGGGAALHLFRVPGLEPASPFPASDEVTAAPALTEDRVYFADWEGVLRARGLGGARLFEHKTRAEVTASPLVTARRVYLAGRDGYLYALTPEGELEWAFEAGGHLSAGPTLYRGLLFAASESGWLFALEPASGQLVYKVEAGPIHAHIPAAGGVLVLPTWAGEVHAFDPLAREVRWTYDVEGELWGSPAVGEGRAYVAGWSGVLYALDLATGDEAWTAEVGRVTAGLSLAGGVLYLATEAGEVRAFDAASGRELWRAEGLGEVQAAPLPHAGRLYVATLEGRLLEFKGA</sequence>
<keyword evidence="3" id="KW-0808">Transferase</keyword>
<dbReference type="GO" id="GO:0004674">
    <property type="term" value="F:protein serine/threonine kinase activity"/>
    <property type="evidence" value="ECO:0007669"/>
    <property type="project" value="UniProtKB-KW"/>
</dbReference>
<evidence type="ECO:0000259" key="8">
    <source>
        <dbReference type="PROSITE" id="PS50011"/>
    </source>
</evidence>
<evidence type="ECO:0000256" key="6">
    <source>
        <dbReference type="ARBA" id="ARBA00022840"/>
    </source>
</evidence>
<dbReference type="InterPro" id="IPR002372">
    <property type="entry name" value="PQQ_rpt_dom"/>
</dbReference>
<dbReference type="RefSeq" id="WP_147147177.1">
    <property type="nucleotide sequence ID" value="NZ_BJXN01000008.1"/>
</dbReference>
<evidence type="ECO:0000313" key="9">
    <source>
        <dbReference type="EMBL" id="GEM89909.1"/>
    </source>
</evidence>
<dbReference type="CDD" id="cd14014">
    <property type="entry name" value="STKc_PknB_like"/>
    <property type="match status" value="1"/>
</dbReference>
<dbReference type="InterPro" id="IPR011009">
    <property type="entry name" value="Kinase-like_dom_sf"/>
</dbReference>
<dbReference type="EC" id="2.7.11.1" evidence="1"/>
<dbReference type="Gene3D" id="3.30.200.20">
    <property type="entry name" value="Phosphorylase Kinase, domain 1"/>
    <property type="match status" value="1"/>
</dbReference>
<keyword evidence="6 7" id="KW-0067">ATP-binding</keyword>
<feature type="domain" description="Protein kinase" evidence="8">
    <location>
        <begin position="8"/>
        <end position="267"/>
    </location>
</feature>
<dbReference type="PROSITE" id="PS00109">
    <property type="entry name" value="PROTEIN_KINASE_TYR"/>
    <property type="match status" value="1"/>
</dbReference>
<dbReference type="InterPro" id="IPR017441">
    <property type="entry name" value="Protein_kinase_ATP_BS"/>
</dbReference>
<keyword evidence="5 9" id="KW-0418">Kinase</keyword>
<dbReference type="EMBL" id="BJXN01000008">
    <property type="protein sequence ID" value="GEM89909.1"/>
    <property type="molecule type" value="Genomic_DNA"/>
</dbReference>
<dbReference type="FunFam" id="1.10.510.10:FF:000021">
    <property type="entry name" value="Serine/threonine protein kinase"/>
    <property type="match status" value="1"/>
</dbReference>
<comment type="caution">
    <text evidence="9">The sequence shown here is derived from an EMBL/GenBank/DDBJ whole genome shotgun (WGS) entry which is preliminary data.</text>
</comment>
<evidence type="ECO:0000313" key="10">
    <source>
        <dbReference type="Proteomes" id="UP000321827"/>
    </source>
</evidence>
<dbReference type="AlphaFoldDB" id="A0A511RJT6"/>
<dbReference type="InterPro" id="IPR015943">
    <property type="entry name" value="WD40/YVTN_repeat-like_dom_sf"/>
</dbReference>
<dbReference type="PANTHER" id="PTHR43289:SF34">
    <property type="entry name" value="SERINE_THREONINE-PROTEIN KINASE YBDM-RELATED"/>
    <property type="match status" value="1"/>
</dbReference>
<dbReference type="SUPFAM" id="SSF56112">
    <property type="entry name" value="Protein kinase-like (PK-like)"/>
    <property type="match status" value="1"/>
</dbReference>
<dbReference type="Pfam" id="PF13360">
    <property type="entry name" value="PQQ_2"/>
    <property type="match status" value="2"/>
</dbReference>
<dbReference type="OrthoDB" id="9788659at2"/>
<dbReference type="Proteomes" id="UP000321827">
    <property type="component" value="Unassembled WGS sequence"/>
</dbReference>
<protein>
    <recommendedName>
        <fullName evidence="1">non-specific serine/threonine protein kinase</fullName>
        <ecNumber evidence="1">2.7.11.1</ecNumber>
    </recommendedName>
</protein>
<accession>A0A511RJT6</accession>
<feature type="binding site" evidence="7">
    <location>
        <position position="37"/>
    </location>
    <ligand>
        <name>ATP</name>
        <dbReference type="ChEBI" id="CHEBI:30616"/>
    </ligand>
</feature>
<dbReference type="Gene3D" id="2.130.10.10">
    <property type="entry name" value="YVTN repeat-like/Quinoprotein amine dehydrogenase"/>
    <property type="match status" value="2"/>
</dbReference>
<dbReference type="InterPro" id="IPR008266">
    <property type="entry name" value="Tyr_kinase_AS"/>
</dbReference>